<proteinExistence type="predicted"/>
<dbReference type="AlphaFoldDB" id="A0A1B8RE88"/>
<sequence length="73" mass="7973">MKDDLASATTREARRISSLRPIAAAFLGRNSGFVCAVASAEAVKIRKSMCGGDRASLFTGRFVRPTWQMVAFY</sequence>
<evidence type="ECO:0000313" key="1">
    <source>
        <dbReference type="EMBL" id="AOO90095.1"/>
    </source>
</evidence>
<organism evidence="1">
    <name type="scientific">Rhizobium leguminosarum bv. trifolii</name>
    <dbReference type="NCBI Taxonomy" id="386"/>
    <lineage>
        <taxon>Bacteria</taxon>
        <taxon>Pseudomonadati</taxon>
        <taxon>Pseudomonadota</taxon>
        <taxon>Alphaproteobacteria</taxon>
        <taxon>Hyphomicrobiales</taxon>
        <taxon>Rhizobiaceae</taxon>
        <taxon>Rhizobium/Agrobacterium group</taxon>
        <taxon>Rhizobium</taxon>
    </lineage>
</organism>
<reference evidence="1" key="1">
    <citation type="journal article" date="2015" name="BMC Genomics">
        <title>Transcriptome profiling of a Rhizobium leguminosarum bv. trifolii rosR mutant reveals the role of the transcriptional regulator RosR in motility, synthesis of cell-surface components, and other cellular processes.</title>
        <authorList>
            <person name="Rachwal K."/>
            <person name="Matczynska E."/>
            <person name="Janczarek M."/>
        </authorList>
    </citation>
    <scope>NUCLEOTIDE SEQUENCE</scope>
    <source>
        <strain evidence="1">Rt24.2</strain>
    </source>
</reference>
<dbReference type="EMBL" id="KX487731">
    <property type="protein sequence ID" value="AOO90095.1"/>
    <property type="molecule type" value="Genomic_DNA"/>
</dbReference>
<protein>
    <submittedName>
        <fullName evidence="1">Uncharacterized protein</fullName>
    </submittedName>
</protein>
<reference evidence="1" key="2">
    <citation type="journal article" date="2016" name="Front. Microbiol.">
        <title>The Regulatory Protein RosR Affects Rhizobium leguminosarum bv. trifolii Protein Profiles, Cell Surface Properties, and Symbiosis with Clover.</title>
        <authorList>
            <person name="Rachwal K."/>
            <person name="Boguszewska A."/>
            <person name="Kopcinska J."/>
            <person name="Karas M."/>
            <person name="Tchorzewski M."/>
            <person name="Janczarek M."/>
        </authorList>
    </citation>
    <scope>NUCLEOTIDE SEQUENCE</scope>
    <source>
        <strain evidence="1">Rt24.2</strain>
    </source>
</reference>
<accession>A0A1B8RE88</accession>
<name>A0A1B8RE88_RHILT</name>